<dbReference type="Proteomes" id="UP000709959">
    <property type="component" value="Unassembled WGS sequence"/>
</dbReference>
<protein>
    <submittedName>
        <fullName evidence="3">SDR family oxidoreductase</fullName>
    </submittedName>
</protein>
<evidence type="ECO:0000256" key="1">
    <source>
        <dbReference type="ARBA" id="ARBA00006484"/>
    </source>
</evidence>
<dbReference type="FunFam" id="3.40.50.720:FF:000173">
    <property type="entry name" value="3-oxoacyl-[acyl-carrier protein] reductase"/>
    <property type="match status" value="1"/>
</dbReference>
<gene>
    <name evidence="3" type="ORF">IPN91_07470</name>
</gene>
<sequence>MPLKGQVALVTGASRGIGAAVATALAARGAAVAVNYFGSEAAAQAVVQGIRAAGGTALAVKADARDRAQVEAMAATVKAELGPIGILVLNAAISFPMTAFQTYPWEAFQAKLLGELGAAFHGCQAVVPQMLERQKLDGRGGSIVAITSGLARNPGWGFCAHSAAKAGLEGLVRALACELGPLGIRVNAVAPGLTLTDATAGLPDKHKDAAAAHTPLRRNGLAEDVAEAVAGLVQTGFVTGATLPVNGGSYIF</sequence>
<evidence type="ECO:0000313" key="3">
    <source>
        <dbReference type="EMBL" id="MBK8572482.1"/>
    </source>
</evidence>
<keyword evidence="2" id="KW-0560">Oxidoreductase</keyword>
<comment type="caution">
    <text evidence="3">The sequence shown here is derived from an EMBL/GenBank/DDBJ whole genome shotgun (WGS) entry which is preliminary data.</text>
</comment>
<dbReference type="InterPro" id="IPR002347">
    <property type="entry name" value="SDR_fam"/>
</dbReference>
<dbReference type="SUPFAM" id="SSF51735">
    <property type="entry name" value="NAD(P)-binding Rossmann-fold domains"/>
    <property type="match status" value="1"/>
</dbReference>
<dbReference type="PANTHER" id="PTHR43639">
    <property type="entry name" value="OXIDOREDUCTASE, SHORT-CHAIN DEHYDROGENASE/REDUCTASE FAMILY (AFU_ORTHOLOGUE AFUA_5G02870)"/>
    <property type="match status" value="1"/>
</dbReference>
<dbReference type="EMBL" id="JADKCH010000005">
    <property type="protein sequence ID" value="MBK8572482.1"/>
    <property type="molecule type" value="Genomic_DNA"/>
</dbReference>
<reference evidence="3 4" key="1">
    <citation type="submission" date="2020-10" db="EMBL/GenBank/DDBJ databases">
        <title>Connecting structure to function with the recovery of over 1000 high-quality activated sludge metagenome-assembled genomes encoding full-length rRNA genes using long-read sequencing.</title>
        <authorList>
            <person name="Singleton C.M."/>
            <person name="Petriglieri F."/>
            <person name="Kristensen J.M."/>
            <person name="Kirkegaard R.H."/>
            <person name="Michaelsen T.Y."/>
            <person name="Andersen M.H."/>
            <person name="Karst S.M."/>
            <person name="Dueholm M.S."/>
            <person name="Nielsen P.H."/>
            <person name="Albertsen M."/>
        </authorList>
    </citation>
    <scope>NUCLEOTIDE SEQUENCE [LARGE SCALE GENOMIC DNA]</scope>
    <source>
        <strain evidence="3">OdNE_18-Q3-R46-58_MAXAC.008</strain>
    </source>
</reference>
<name>A0A936K7J9_9BACT</name>
<dbReference type="AlphaFoldDB" id="A0A936K7J9"/>
<dbReference type="Pfam" id="PF13561">
    <property type="entry name" value="adh_short_C2"/>
    <property type="match status" value="1"/>
</dbReference>
<comment type="similarity">
    <text evidence="1">Belongs to the short-chain dehydrogenases/reductases (SDR) family.</text>
</comment>
<accession>A0A936K7J9</accession>
<dbReference type="PANTHER" id="PTHR43639:SF1">
    <property type="entry name" value="SHORT-CHAIN DEHYDROGENASE_REDUCTASE FAMILY PROTEIN"/>
    <property type="match status" value="1"/>
</dbReference>
<proteinExistence type="inferred from homology"/>
<organism evidence="3 4">
    <name type="scientific">Candidatus Geothrix odensensis</name>
    <dbReference type="NCBI Taxonomy" id="2954440"/>
    <lineage>
        <taxon>Bacteria</taxon>
        <taxon>Pseudomonadati</taxon>
        <taxon>Acidobacteriota</taxon>
        <taxon>Holophagae</taxon>
        <taxon>Holophagales</taxon>
        <taxon>Holophagaceae</taxon>
        <taxon>Geothrix</taxon>
    </lineage>
</organism>
<dbReference type="PRINTS" id="PR00081">
    <property type="entry name" value="GDHRDH"/>
</dbReference>
<dbReference type="PRINTS" id="PR00080">
    <property type="entry name" value="SDRFAMILY"/>
</dbReference>
<dbReference type="Gene3D" id="3.40.50.720">
    <property type="entry name" value="NAD(P)-binding Rossmann-like Domain"/>
    <property type="match status" value="1"/>
</dbReference>
<evidence type="ECO:0000313" key="4">
    <source>
        <dbReference type="Proteomes" id="UP000709959"/>
    </source>
</evidence>
<dbReference type="InterPro" id="IPR036291">
    <property type="entry name" value="NAD(P)-bd_dom_sf"/>
</dbReference>
<evidence type="ECO:0000256" key="2">
    <source>
        <dbReference type="ARBA" id="ARBA00023002"/>
    </source>
</evidence>
<dbReference type="GO" id="GO:0016491">
    <property type="term" value="F:oxidoreductase activity"/>
    <property type="evidence" value="ECO:0007669"/>
    <property type="project" value="UniProtKB-KW"/>
</dbReference>